<proteinExistence type="predicted"/>
<evidence type="ECO:0000313" key="5">
    <source>
        <dbReference type="Proteomes" id="UP000622797"/>
    </source>
</evidence>
<dbReference type="PANTHER" id="PTHR24178:SF41">
    <property type="entry name" value="ANKYRIN-2 ISOFORM X1"/>
    <property type="match status" value="1"/>
</dbReference>
<accession>A0A8H4TVW8</accession>
<evidence type="ECO:0000256" key="1">
    <source>
        <dbReference type="ARBA" id="ARBA00022737"/>
    </source>
</evidence>
<comment type="caution">
    <text evidence="4">The sequence shown here is derived from an EMBL/GenBank/DDBJ whole genome shotgun (WGS) entry which is preliminary data.</text>
</comment>
<keyword evidence="5" id="KW-1185">Reference proteome</keyword>
<dbReference type="PROSITE" id="PS50297">
    <property type="entry name" value="ANK_REP_REGION"/>
    <property type="match status" value="4"/>
</dbReference>
<dbReference type="SUPFAM" id="SSF48403">
    <property type="entry name" value="Ankyrin repeat"/>
    <property type="match status" value="1"/>
</dbReference>
<evidence type="ECO:0008006" key="6">
    <source>
        <dbReference type="Google" id="ProtNLM"/>
    </source>
</evidence>
<evidence type="ECO:0000256" key="3">
    <source>
        <dbReference type="PROSITE-ProRule" id="PRU00023"/>
    </source>
</evidence>
<dbReference type="SMART" id="SM00248">
    <property type="entry name" value="ANK"/>
    <property type="match status" value="6"/>
</dbReference>
<organism evidence="4 5">
    <name type="scientific">Fusarium sarcochroum</name>
    <dbReference type="NCBI Taxonomy" id="1208366"/>
    <lineage>
        <taxon>Eukaryota</taxon>
        <taxon>Fungi</taxon>
        <taxon>Dikarya</taxon>
        <taxon>Ascomycota</taxon>
        <taxon>Pezizomycotina</taxon>
        <taxon>Sordariomycetes</taxon>
        <taxon>Hypocreomycetidae</taxon>
        <taxon>Hypocreales</taxon>
        <taxon>Nectriaceae</taxon>
        <taxon>Fusarium</taxon>
        <taxon>Fusarium lateritium species complex</taxon>
    </lineage>
</organism>
<evidence type="ECO:0000256" key="2">
    <source>
        <dbReference type="ARBA" id="ARBA00023043"/>
    </source>
</evidence>
<feature type="repeat" description="ANK" evidence="3">
    <location>
        <begin position="440"/>
        <end position="472"/>
    </location>
</feature>
<keyword evidence="2 3" id="KW-0040">ANK repeat</keyword>
<dbReference type="InterPro" id="IPR036770">
    <property type="entry name" value="Ankyrin_rpt-contain_sf"/>
</dbReference>
<dbReference type="AlphaFoldDB" id="A0A8H4TVW8"/>
<keyword evidence="1" id="KW-0677">Repeat</keyword>
<gene>
    <name evidence="4" type="ORF">FSARC_7155</name>
</gene>
<name>A0A8H4TVW8_9HYPO</name>
<dbReference type="OrthoDB" id="7464126at2759"/>
<dbReference type="Pfam" id="PF12796">
    <property type="entry name" value="Ank_2"/>
    <property type="match status" value="1"/>
</dbReference>
<feature type="repeat" description="ANK" evidence="3">
    <location>
        <begin position="510"/>
        <end position="542"/>
    </location>
</feature>
<protein>
    <recommendedName>
        <fullName evidence="6">Ankyrin repeat protein</fullName>
    </recommendedName>
</protein>
<reference evidence="4" key="2">
    <citation type="submission" date="2020-05" db="EMBL/GenBank/DDBJ databases">
        <authorList>
            <person name="Kim H.-S."/>
            <person name="Proctor R.H."/>
            <person name="Brown D.W."/>
        </authorList>
    </citation>
    <scope>NUCLEOTIDE SEQUENCE</scope>
    <source>
        <strain evidence="4">NRRL 20472</strain>
    </source>
</reference>
<sequence length="792" mass="89485">MIDCFISQAREQTDPMLPAQRLVGTFTEPPLVSLTTQELEEILEDLNSIVEKYSHSRKPHDPKRYTDKVKWFSEVRKIEELREKAKNTLSHLHMAISFRVSSMVDRGNIRQELLFHRVTQQLTYYKQEARNDTQNLLQLLEAPPPLSEGPATTQQPWEQDLTIRGMPSASESEEENMTEIMSPSLTNTTKQGVITIKEETLVSVTTIQPIGSRACGPGCECCCHRTRRKHNGGTWARSLLGSWLVSYKAVGGPCQGKCGSNSGVEFEYQLPKWLWAGMISFQAYQGPRITWSLRPSRVIPYSGGNIWDVIKSPFMLQKHLSNGFVYFPDDTTDYGSSLMRRVLHAGNFEGAEVLLKLWENLLPHQGLPRDVGYRISEIYERNLQIKYGDPLDTILKKVLSFVRDWDDVGTTKVHRAVQGNGGLAQALREEPWAIDEPDKHGNAPIHYAVGGNNLEAFEHLIMAKADINRHGPYGEPTPLACAATYGTEEIIQRLLEYDECRRGINRTNIVGRTALHRAVKRPSAEGVRLLLDAGASASKSDVTGDTPLHKLAEGGSTDQQAVNEIVRLLKDHGADIEAKDHFGSTPVMEAVERRNLAVLRALVDAGASLGAINGNQENILHMVAYHPGIDIMNYLATQDLSHVDSQFQDISQLTPLGNLDHYLGTKEWEFNYDIIRLSPSVQEAFIIFYFNLLTRDLMRHMSTLQELLRAVSDRDMSTASNIIDHLIKKKTDGNDPNLVKWYRGFRGYVADQAWDCLAEIVQEEYEETSEQLERAYIAREKEMSADEMREFF</sequence>
<dbReference type="PANTHER" id="PTHR24178">
    <property type="entry name" value="MOLTING PROTEIN MLT-4"/>
    <property type="match status" value="1"/>
</dbReference>
<dbReference type="Pfam" id="PF00023">
    <property type="entry name" value="Ank"/>
    <property type="match status" value="2"/>
</dbReference>
<reference evidence="4" key="1">
    <citation type="journal article" date="2020" name="BMC Genomics">
        <title>Correction to: Identification and distribution of gene clusters required for synthesis of sphingolipid metabolism inhibitors in diverse species of the filamentous fungus Fusarium.</title>
        <authorList>
            <person name="Kim H.S."/>
            <person name="Lohmar J.M."/>
            <person name="Busman M."/>
            <person name="Brown D.W."/>
            <person name="Naumann T.A."/>
            <person name="Divon H.H."/>
            <person name="Lysoe E."/>
            <person name="Uhlig S."/>
            <person name="Proctor R.H."/>
        </authorList>
    </citation>
    <scope>NUCLEOTIDE SEQUENCE</scope>
    <source>
        <strain evidence="4">NRRL 20472</strain>
    </source>
</reference>
<evidence type="ECO:0000313" key="4">
    <source>
        <dbReference type="EMBL" id="KAF4964977.1"/>
    </source>
</evidence>
<dbReference type="InterPro" id="IPR002110">
    <property type="entry name" value="Ankyrin_rpt"/>
</dbReference>
<dbReference type="Proteomes" id="UP000622797">
    <property type="component" value="Unassembled WGS sequence"/>
</dbReference>
<feature type="repeat" description="ANK" evidence="3">
    <location>
        <begin position="582"/>
        <end position="614"/>
    </location>
</feature>
<dbReference type="EMBL" id="JABEXW010000380">
    <property type="protein sequence ID" value="KAF4964977.1"/>
    <property type="molecule type" value="Genomic_DNA"/>
</dbReference>
<dbReference type="PROSITE" id="PS50088">
    <property type="entry name" value="ANK_REPEAT"/>
    <property type="match status" value="4"/>
</dbReference>
<dbReference type="Gene3D" id="1.25.40.20">
    <property type="entry name" value="Ankyrin repeat-containing domain"/>
    <property type="match status" value="1"/>
</dbReference>
<feature type="repeat" description="ANK" evidence="3">
    <location>
        <begin position="543"/>
        <end position="581"/>
    </location>
</feature>